<evidence type="ECO:0000313" key="2">
    <source>
        <dbReference type="EMBL" id="KAJ6225550.1"/>
    </source>
</evidence>
<dbReference type="Proteomes" id="UP001142055">
    <property type="component" value="Chromosome 1"/>
</dbReference>
<keyword evidence="1" id="KW-0472">Membrane</keyword>
<evidence type="ECO:0000313" key="3">
    <source>
        <dbReference type="Proteomes" id="UP001142055"/>
    </source>
</evidence>
<evidence type="ECO:0000256" key="1">
    <source>
        <dbReference type="SAM" id="Phobius"/>
    </source>
</evidence>
<protein>
    <submittedName>
        <fullName evidence="2">Uncharacterized protein</fullName>
    </submittedName>
</protein>
<keyword evidence="1" id="KW-1133">Transmembrane helix</keyword>
<accession>A0A9Q0RTB1</accession>
<keyword evidence="1" id="KW-0812">Transmembrane</keyword>
<dbReference type="AlphaFoldDB" id="A0A9Q0RTB1"/>
<feature type="transmembrane region" description="Helical" evidence="1">
    <location>
        <begin position="99"/>
        <end position="118"/>
    </location>
</feature>
<organism evidence="2 3">
    <name type="scientific">Blomia tropicalis</name>
    <name type="common">Mite</name>
    <dbReference type="NCBI Taxonomy" id="40697"/>
    <lineage>
        <taxon>Eukaryota</taxon>
        <taxon>Metazoa</taxon>
        <taxon>Ecdysozoa</taxon>
        <taxon>Arthropoda</taxon>
        <taxon>Chelicerata</taxon>
        <taxon>Arachnida</taxon>
        <taxon>Acari</taxon>
        <taxon>Acariformes</taxon>
        <taxon>Sarcoptiformes</taxon>
        <taxon>Astigmata</taxon>
        <taxon>Glycyphagoidea</taxon>
        <taxon>Echimyopodidae</taxon>
        <taxon>Blomia</taxon>
    </lineage>
</organism>
<feature type="transmembrane region" description="Helical" evidence="1">
    <location>
        <begin position="35"/>
        <end position="60"/>
    </location>
</feature>
<reference evidence="2" key="1">
    <citation type="submission" date="2022-12" db="EMBL/GenBank/DDBJ databases">
        <title>Genome assemblies of Blomia tropicalis.</title>
        <authorList>
            <person name="Cui Y."/>
        </authorList>
    </citation>
    <scope>NUCLEOTIDE SEQUENCE</scope>
    <source>
        <tissue evidence="2">Adult mites</tissue>
    </source>
</reference>
<sequence length="195" mass="22620">MIVTSSIRISIQIIWKPNIYSNRHERSNQKWTNDFFYRSTLCQLILIFLEVVVSLVIIFYNEIGHDNRSNNGYRLVQLIPYQNRNGTILSKFTSKCQTLFTLKFLFIILISISFLLRIVTSTLRNVWTLYSNDEHDQIFPLSTAYISNLINSLLAGTWNISAINYTTSIIEFLLFILVLSTSVRVTYTGISSIDQ</sequence>
<keyword evidence="3" id="KW-1185">Reference proteome</keyword>
<name>A0A9Q0RTB1_BLOTA</name>
<gene>
    <name evidence="2" type="ORF">RDWZM_004095</name>
</gene>
<proteinExistence type="predicted"/>
<comment type="caution">
    <text evidence="2">The sequence shown here is derived from an EMBL/GenBank/DDBJ whole genome shotgun (WGS) entry which is preliminary data.</text>
</comment>
<dbReference type="EMBL" id="JAPWDV010000001">
    <property type="protein sequence ID" value="KAJ6225550.1"/>
    <property type="molecule type" value="Genomic_DNA"/>
</dbReference>